<feature type="compositionally biased region" description="Basic and acidic residues" evidence="12">
    <location>
        <begin position="156"/>
        <end position="179"/>
    </location>
</feature>
<evidence type="ECO:0000256" key="10">
    <source>
        <dbReference type="ARBA" id="ARBA00031338"/>
    </source>
</evidence>
<dbReference type="PANTHER" id="PTHR28672">
    <property type="entry name" value="ANAPHASE-PROMOTING COMPLEX SUBUNIT 13"/>
    <property type="match status" value="1"/>
</dbReference>
<dbReference type="GO" id="GO:0051301">
    <property type="term" value="P:cell division"/>
    <property type="evidence" value="ECO:0007669"/>
    <property type="project" value="UniProtKB-KW"/>
</dbReference>
<protein>
    <recommendedName>
        <fullName evidence="4">Anaphase-promoting complex subunit 13</fullName>
    </recommendedName>
    <alternativeName>
        <fullName evidence="10">Cyclosome subunit 13</fullName>
    </alternativeName>
</protein>
<comment type="caution">
    <text evidence="13">The sequence shown here is derived from an EMBL/GenBank/DDBJ whole genome shotgun (WGS) entry which is preliminary data.</text>
</comment>
<reference evidence="13" key="1">
    <citation type="journal article" date="2023" name="Mol. Biol. Evol.">
        <title>Third-Generation Sequencing Reveals the Adaptive Role of the Epigenome in Three Deep-Sea Polychaetes.</title>
        <authorList>
            <person name="Perez M."/>
            <person name="Aroh O."/>
            <person name="Sun Y."/>
            <person name="Lan Y."/>
            <person name="Juniper S.K."/>
            <person name="Young C.R."/>
            <person name="Angers B."/>
            <person name="Qian P.Y."/>
        </authorList>
    </citation>
    <scope>NUCLEOTIDE SEQUENCE</scope>
    <source>
        <strain evidence="13">P08H-3</strain>
    </source>
</reference>
<evidence type="ECO:0000256" key="12">
    <source>
        <dbReference type="SAM" id="MobiDB-lite"/>
    </source>
</evidence>
<evidence type="ECO:0000313" key="13">
    <source>
        <dbReference type="EMBL" id="KAK2140636.1"/>
    </source>
</evidence>
<evidence type="ECO:0000256" key="8">
    <source>
        <dbReference type="ARBA" id="ARBA00023242"/>
    </source>
</evidence>
<evidence type="ECO:0000256" key="4">
    <source>
        <dbReference type="ARBA" id="ARBA00013935"/>
    </source>
</evidence>
<dbReference type="Proteomes" id="UP001208570">
    <property type="component" value="Unassembled WGS sequence"/>
</dbReference>
<evidence type="ECO:0000256" key="6">
    <source>
        <dbReference type="ARBA" id="ARBA00022776"/>
    </source>
</evidence>
<keyword evidence="5" id="KW-0132">Cell division</keyword>
<evidence type="ECO:0000256" key="3">
    <source>
        <dbReference type="ARBA" id="ARBA00006940"/>
    </source>
</evidence>
<comment type="function">
    <text evidence="11">Component of the anaphase promoting complex/cyclosome (APC/C), a cell cycle-regulated E3 ubiquitin ligase that controls progression through mitosis and the G1 phase of the cell cycle. The APC/C complex acts by mediating ubiquitination and subsequent degradation of target proteins: it mainly mediates the formation of 'Lys-11'-linked polyubiquitin chains and, to a lower extent, the formation of 'Lys-48'- and 'Lys-63'-linked polyubiquitin chains. The APC/C complex catalyzes assembly of branched 'Lys-11'-/'Lys-48'-linked branched ubiquitin chains on target proteins.</text>
</comment>
<dbReference type="Pfam" id="PF05839">
    <property type="entry name" value="Apc13p"/>
    <property type="match status" value="1"/>
</dbReference>
<comment type="pathway">
    <text evidence="2">Protein modification; protein ubiquitination.</text>
</comment>
<sequence length="618" mass="69898">MDSDVLYDGPLIDIVDIAWQTDRLPDEDIAVPQMELPEAEPDNGNTNETLREQEQKWTDLALWALHEHHSSNSTMTIFIGSVSLDTGCWRAIPLSGLLNASFTNYLDRAFSWRFIGDDFNMAGQINYSPKTSLHALSKKQESTSKPTGKINNTESIIRENGKSSSENAKENKQDKKEWKVQGISEIKASLVYVKSRLDYIKEEFYNEPPPSKSKPKKNAAATQRTKDGEVPTMVNSGLREMQIDNEGKARKMYGPRPNQNKNNIGEIIEVSKEDVVEEEVEVNIKKKKKKKKKKRSLGRLVRLQAKYAKKRHERKQRFECVIDPLSDSIITRLEYLGRTRDLLPGGHTLSDTEHYEVRKLDDSNEYALISGDAVYGISSAVMESSYKGFQPLRLPIINVNDGFGKLKTDLQNNKDSFGSLTMPLLRTDHSFSSFKKYLQNVLKRNDHESFTLDGIQKANSLLDSKSNDEGGTMSSRNDDTIYSPKGTFITANYGYQQNSSTAGINDVTGSLRVYAIKPPSYLPSLTNPTKSETDMTSFGQVWPHSLRTNMLAHPSHLMPMCSEPPPTTPESNLSDSELDKSQEVMTVTLRHQLFKGTQKHQHHKERHTEVRLIPIIPN</sequence>
<evidence type="ECO:0000256" key="9">
    <source>
        <dbReference type="ARBA" id="ARBA00023306"/>
    </source>
</evidence>
<keyword evidence="6" id="KW-0498">Mitosis</keyword>
<keyword evidence="14" id="KW-1185">Reference proteome</keyword>
<dbReference type="PANTHER" id="PTHR28672:SF1">
    <property type="entry name" value="ANAPHASE-PROMOTING COMPLEX SUBUNIT 13"/>
    <property type="match status" value="1"/>
</dbReference>
<evidence type="ECO:0000256" key="11">
    <source>
        <dbReference type="ARBA" id="ARBA00045696"/>
    </source>
</evidence>
<evidence type="ECO:0000256" key="7">
    <source>
        <dbReference type="ARBA" id="ARBA00022786"/>
    </source>
</evidence>
<organism evidence="13 14">
    <name type="scientific">Paralvinella palmiformis</name>
    <dbReference type="NCBI Taxonomy" id="53620"/>
    <lineage>
        <taxon>Eukaryota</taxon>
        <taxon>Metazoa</taxon>
        <taxon>Spiralia</taxon>
        <taxon>Lophotrochozoa</taxon>
        <taxon>Annelida</taxon>
        <taxon>Polychaeta</taxon>
        <taxon>Sedentaria</taxon>
        <taxon>Canalipalpata</taxon>
        <taxon>Terebellida</taxon>
        <taxon>Terebelliformia</taxon>
        <taxon>Alvinellidae</taxon>
        <taxon>Paralvinella</taxon>
    </lineage>
</organism>
<keyword evidence="7" id="KW-0833">Ubl conjugation pathway</keyword>
<keyword evidence="8" id="KW-0539">Nucleus</keyword>
<evidence type="ECO:0000256" key="1">
    <source>
        <dbReference type="ARBA" id="ARBA00004123"/>
    </source>
</evidence>
<dbReference type="AlphaFoldDB" id="A0AAD9MR14"/>
<evidence type="ECO:0000256" key="2">
    <source>
        <dbReference type="ARBA" id="ARBA00004906"/>
    </source>
</evidence>
<comment type="subcellular location">
    <subcellularLocation>
        <location evidence="1">Nucleus</location>
    </subcellularLocation>
</comment>
<name>A0AAD9MR14_9ANNE</name>
<keyword evidence="9" id="KW-0131">Cell cycle</keyword>
<dbReference type="EMBL" id="JAODUP010001287">
    <property type="protein sequence ID" value="KAK2140636.1"/>
    <property type="molecule type" value="Genomic_DNA"/>
</dbReference>
<gene>
    <name evidence="13" type="ORF">LSH36_1288g00019</name>
</gene>
<dbReference type="GO" id="GO:0070979">
    <property type="term" value="P:protein K11-linked ubiquitination"/>
    <property type="evidence" value="ECO:0007669"/>
    <property type="project" value="TreeGrafter"/>
</dbReference>
<evidence type="ECO:0000313" key="14">
    <source>
        <dbReference type="Proteomes" id="UP001208570"/>
    </source>
</evidence>
<accession>A0AAD9MR14</accession>
<feature type="region of interest" description="Disordered" evidence="12">
    <location>
        <begin position="136"/>
        <end position="179"/>
    </location>
</feature>
<comment type="similarity">
    <text evidence="3">Belongs to the APC13 family.</text>
</comment>
<dbReference type="InterPro" id="IPR008401">
    <property type="entry name" value="Apc13"/>
</dbReference>
<dbReference type="GO" id="GO:0005680">
    <property type="term" value="C:anaphase-promoting complex"/>
    <property type="evidence" value="ECO:0007669"/>
    <property type="project" value="InterPro"/>
</dbReference>
<proteinExistence type="inferred from homology"/>
<feature type="region of interest" description="Disordered" evidence="12">
    <location>
        <begin position="205"/>
        <end position="227"/>
    </location>
</feature>
<feature type="compositionally biased region" description="Polar residues" evidence="12">
    <location>
        <begin position="143"/>
        <end position="155"/>
    </location>
</feature>
<evidence type="ECO:0000256" key="5">
    <source>
        <dbReference type="ARBA" id="ARBA00022618"/>
    </source>
</evidence>